<protein>
    <submittedName>
        <fullName evidence="2">Diguanylate cyclase</fullName>
    </submittedName>
</protein>
<dbReference type="InterPro" id="IPR050469">
    <property type="entry name" value="Diguanylate_Cyclase"/>
</dbReference>
<dbReference type="PANTHER" id="PTHR45138">
    <property type="entry name" value="REGULATORY COMPONENTS OF SENSORY TRANSDUCTION SYSTEM"/>
    <property type="match status" value="1"/>
</dbReference>
<dbReference type="GO" id="GO:0043709">
    <property type="term" value="P:cell adhesion involved in single-species biofilm formation"/>
    <property type="evidence" value="ECO:0007669"/>
    <property type="project" value="TreeGrafter"/>
</dbReference>
<dbReference type="InterPro" id="IPR043128">
    <property type="entry name" value="Rev_trsase/Diguanyl_cyclase"/>
</dbReference>
<proteinExistence type="predicted"/>
<dbReference type="GO" id="GO:0052621">
    <property type="term" value="F:diguanylate cyclase activity"/>
    <property type="evidence" value="ECO:0007669"/>
    <property type="project" value="TreeGrafter"/>
</dbReference>
<dbReference type="GO" id="GO:1902201">
    <property type="term" value="P:negative regulation of bacterial-type flagellum-dependent cell motility"/>
    <property type="evidence" value="ECO:0007669"/>
    <property type="project" value="TreeGrafter"/>
</dbReference>
<dbReference type="PANTHER" id="PTHR45138:SF9">
    <property type="entry name" value="DIGUANYLATE CYCLASE DGCM-RELATED"/>
    <property type="match status" value="1"/>
</dbReference>
<dbReference type="AlphaFoldDB" id="A8F6M9"/>
<name>A8F6M9_PSELT</name>
<dbReference type="SUPFAM" id="SSF55073">
    <property type="entry name" value="Nucleotide cyclase"/>
    <property type="match status" value="1"/>
</dbReference>
<reference evidence="2 3" key="1">
    <citation type="submission" date="2007-08" db="EMBL/GenBank/DDBJ databases">
        <title>Complete sequence of Thermotoga lettingae TMO.</title>
        <authorList>
            <consortium name="US DOE Joint Genome Institute"/>
            <person name="Copeland A."/>
            <person name="Lucas S."/>
            <person name="Lapidus A."/>
            <person name="Barry K."/>
            <person name="Glavina del Rio T."/>
            <person name="Dalin E."/>
            <person name="Tice H."/>
            <person name="Pitluck S."/>
            <person name="Foster B."/>
            <person name="Bruce D."/>
            <person name="Schmutz J."/>
            <person name="Larimer F."/>
            <person name="Land M."/>
            <person name="Hauser L."/>
            <person name="Kyrpides N."/>
            <person name="Mikhailova N."/>
            <person name="Nelson K."/>
            <person name="Gogarten J.P."/>
            <person name="Noll K."/>
            <person name="Richardson P."/>
        </authorList>
    </citation>
    <scope>NUCLEOTIDE SEQUENCE [LARGE SCALE GENOMIC DNA]</scope>
    <source>
        <strain evidence="3">ATCC BAA-301 / DSM 14385 / NBRC 107922 / TMO</strain>
    </source>
</reference>
<gene>
    <name evidence="2" type="ordered locus">Tlet_1255</name>
</gene>
<dbReference type="STRING" id="416591.Tlet_1255"/>
<dbReference type="FunFam" id="3.30.70.270:FF:000001">
    <property type="entry name" value="Diguanylate cyclase domain protein"/>
    <property type="match status" value="1"/>
</dbReference>
<dbReference type="Gene3D" id="3.30.70.270">
    <property type="match status" value="1"/>
</dbReference>
<organism evidence="2 3">
    <name type="scientific">Pseudothermotoga lettingae (strain ATCC BAA-301 / DSM 14385 / NBRC 107922 / TMO)</name>
    <name type="common">Thermotoga lettingae</name>
    <dbReference type="NCBI Taxonomy" id="416591"/>
    <lineage>
        <taxon>Bacteria</taxon>
        <taxon>Thermotogati</taxon>
        <taxon>Thermotogota</taxon>
        <taxon>Thermotogae</taxon>
        <taxon>Thermotogales</taxon>
        <taxon>Thermotogaceae</taxon>
        <taxon>Pseudothermotoga</taxon>
    </lineage>
</organism>
<evidence type="ECO:0000259" key="1">
    <source>
        <dbReference type="PROSITE" id="PS50887"/>
    </source>
</evidence>
<dbReference type="PROSITE" id="PS50887">
    <property type="entry name" value="GGDEF"/>
    <property type="match status" value="1"/>
</dbReference>
<accession>A8F6M9</accession>
<keyword evidence="3" id="KW-1185">Reference proteome</keyword>
<dbReference type="GO" id="GO:0005886">
    <property type="term" value="C:plasma membrane"/>
    <property type="evidence" value="ECO:0007669"/>
    <property type="project" value="TreeGrafter"/>
</dbReference>
<dbReference type="InterPro" id="IPR000160">
    <property type="entry name" value="GGDEF_dom"/>
</dbReference>
<dbReference type="HOGENOM" id="CLU_000445_11_16_0"/>
<dbReference type="CDD" id="cd01949">
    <property type="entry name" value="GGDEF"/>
    <property type="match status" value="1"/>
</dbReference>
<sequence>MKAINEELERISITDKLNGLFNRYKMDEEMRKAFYLWKRYQRPFSLIMIDIDWFKKVNDTYGHQIGDKVLQELGALLKKSLRASDIVSRWGGEEFLVLSLEIDEKGAITLAEKIRSEIENYSFAENIKITVSIGVCSAKNHETIDELLVSVDEKMYIAKQSGRNRVVGCE</sequence>
<evidence type="ECO:0000313" key="3">
    <source>
        <dbReference type="Proteomes" id="UP000002016"/>
    </source>
</evidence>
<dbReference type="Pfam" id="PF00990">
    <property type="entry name" value="GGDEF"/>
    <property type="match status" value="1"/>
</dbReference>
<dbReference type="eggNOG" id="COG3706">
    <property type="taxonomic scope" value="Bacteria"/>
</dbReference>
<dbReference type="NCBIfam" id="TIGR00254">
    <property type="entry name" value="GGDEF"/>
    <property type="match status" value="1"/>
</dbReference>
<dbReference type="InterPro" id="IPR029787">
    <property type="entry name" value="Nucleotide_cyclase"/>
</dbReference>
<dbReference type="KEGG" id="tle:Tlet_1255"/>
<feature type="domain" description="GGDEF" evidence="1">
    <location>
        <begin position="42"/>
        <end position="170"/>
    </location>
</feature>
<dbReference type="EMBL" id="CP000812">
    <property type="protein sequence ID" value="ABV33813.1"/>
    <property type="molecule type" value="Genomic_DNA"/>
</dbReference>
<dbReference type="SMART" id="SM00267">
    <property type="entry name" value="GGDEF"/>
    <property type="match status" value="1"/>
</dbReference>
<dbReference type="Proteomes" id="UP000002016">
    <property type="component" value="Chromosome"/>
</dbReference>
<evidence type="ECO:0000313" key="2">
    <source>
        <dbReference type="EMBL" id="ABV33813.1"/>
    </source>
</evidence>
<reference evidence="2 3" key="2">
    <citation type="journal article" date="2009" name="Proc. Natl. Acad. Sci. U.S.A.">
        <title>On the chimeric nature, thermophilic origin, and phylogenetic placement of the Thermotogales.</title>
        <authorList>
            <person name="Zhaxybayeva O."/>
            <person name="Swithers K.S."/>
            <person name="Lapierre P."/>
            <person name="Fournier G.P."/>
            <person name="Bickhart D.M."/>
            <person name="DeBoy R.T."/>
            <person name="Nelson K.E."/>
            <person name="Nesbo C.L."/>
            <person name="Doolittle W.F."/>
            <person name="Gogarten J.P."/>
            <person name="Noll K.M."/>
        </authorList>
    </citation>
    <scope>NUCLEOTIDE SEQUENCE [LARGE SCALE GENOMIC DNA]</scope>
    <source>
        <strain evidence="3">ATCC BAA-301 / DSM 14385 / NBRC 107922 / TMO</strain>
    </source>
</reference>
<dbReference type="RefSeq" id="WP_012003289.1">
    <property type="nucleotide sequence ID" value="NC_009828.1"/>
</dbReference>